<name>A0A0N4WDN7_HAEPC</name>
<organism evidence="1">
    <name type="scientific">Haemonchus placei</name>
    <name type="common">Barber's pole worm</name>
    <dbReference type="NCBI Taxonomy" id="6290"/>
    <lineage>
        <taxon>Eukaryota</taxon>
        <taxon>Metazoa</taxon>
        <taxon>Ecdysozoa</taxon>
        <taxon>Nematoda</taxon>
        <taxon>Chromadorea</taxon>
        <taxon>Rhabditida</taxon>
        <taxon>Rhabditina</taxon>
        <taxon>Rhabditomorpha</taxon>
        <taxon>Strongyloidea</taxon>
        <taxon>Trichostrongylidae</taxon>
        <taxon>Haemonchus</taxon>
    </lineage>
</organism>
<dbReference type="WBParaSite" id="HPLM_0000870701-mRNA-1">
    <property type="protein sequence ID" value="HPLM_0000870701-mRNA-1"/>
    <property type="gene ID" value="HPLM_0000870701"/>
</dbReference>
<evidence type="ECO:0000313" key="1">
    <source>
        <dbReference type="WBParaSite" id="HPLM_0000870701-mRNA-1"/>
    </source>
</evidence>
<proteinExistence type="predicted"/>
<accession>A0A0N4WDN7</accession>
<sequence length="201" mass="23378">LFHLGGYQSRIRTSDRTFEIARHLPLNYPRSFILNRPRARLAHFADMGHLQRQIQELKLPSSFHNETFLQQILCFFTLRRITAFEHIPFCRFRLQDNTTSKTKKNPSMIDEYLGAEYECAYESFCPDPCCHGVHSSSELFSSRQCALNKCVTCVQAEFNDDFAAMRKNRWNITCPCGRGLMYRADVETCVHADLCSDESRC</sequence>
<protein>
    <submittedName>
        <fullName evidence="1">Extracellular matrix protein FRAS1</fullName>
    </submittedName>
</protein>
<dbReference type="AlphaFoldDB" id="A0A0N4WDN7"/>
<reference evidence="1" key="1">
    <citation type="submission" date="2017-02" db="UniProtKB">
        <authorList>
            <consortium name="WormBaseParasite"/>
        </authorList>
    </citation>
    <scope>IDENTIFICATION</scope>
</reference>